<reference evidence="3 4" key="1">
    <citation type="journal article" date="2013" name="Genome Announc.">
        <title>Genome Sequence of Streptomyces violaceusniger Strain SPC6, a Halotolerant Streptomycete That Exhibits Rapid Growth and Development.</title>
        <authorList>
            <person name="Chen X."/>
            <person name="Zhang B."/>
            <person name="Zhang W."/>
            <person name="Wu X."/>
            <person name="Zhang M."/>
            <person name="Chen T."/>
            <person name="Liu G."/>
            <person name="Dyson P."/>
        </authorList>
    </citation>
    <scope>NUCLEOTIDE SEQUENCE [LARGE SCALE GENOMIC DNA]</scope>
    <source>
        <strain evidence="3 4">SPC6</strain>
    </source>
</reference>
<feature type="signal peptide" evidence="2">
    <location>
        <begin position="1"/>
        <end position="25"/>
    </location>
</feature>
<dbReference type="STRING" id="1306406.J116_000440"/>
<proteinExistence type="predicted"/>
<feature type="region of interest" description="Disordered" evidence="1">
    <location>
        <begin position="23"/>
        <end position="117"/>
    </location>
</feature>
<dbReference type="Proteomes" id="UP000095329">
    <property type="component" value="Unassembled WGS sequence"/>
</dbReference>
<keyword evidence="2" id="KW-0732">Signal</keyword>
<dbReference type="AlphaFoldDB" id="A0A1D3DLI5"/>
<gene>
    <name evidence="3" type="ORF">J116_000440</name>
</gene>
<evidence type="ECO:0000256" key="1">
    <source>
        <dbReference type="SAM" id="MobiDB-lite"/>
    </source>
</evidence>
<accession>A0A1D3DLI5</accession>
<name>A0A1D3DLI5_9ACTN</name>
<evidence type="ECO:0000313" key="4">
    <source>
        <dbReference type="Proteomes" id="UP000095329"/>
    </source>
</evidence>
<keyword evidence="4" id="KW-1185">Reference proteome</keyword>
<evidence type="ECO:0000256" key="2">
    <source>
        <dbReference type="SAM" id="SignalP"/>
    </source>
</evidence>
<protein>
    <recommendedName>
        <fullName evidence="5">Lipoprotein</fullName>
    </recommendedName>
</protein>
<evidence type="ECO:0000313" key="3">
    <source>
        <dbReference type="EMBL" id="OEJ93182.1"/>
    </source>
</evidence>
<organism evidence="3 4">
    <name type="scientific">Streptomyces thermolilacinus SPC6</name>
    <dbReference type="NCBI Taxonomy" id="1306406"/>
    <lineage>
        <taxon>Bacteria</taxon>
        <taxon>Bacillati</taxon>
        <taxon>Actinomycetota</taxon>
        <taxon>Actinomycetes</taxon>
        <taxon>Kitasatosporales</taxon>
        <taxon>Streptomycetaceae</taxon>
        <taxon>Streptomyces</taxon>
    </lineage>
</organism>
<dbReference type="PROSITE" id="PS51257">
    <property type="entry name" value="PROKAR_LIPOPROTEIN"/>
    <property type="match status" value="1"/>
</dbReference>
<dbReference type="EMBL" id="ASHX02000001">
    <property type="protein sequence ID" value="OEJ93182.1"/>
    <property type="molecule type" value="Genomic_DNA"/>
</dbReference>
<comment type="caution">
    <text evidence="3">The sequence shown here is derived from an EMBL/GenBank/DDBJ whole genome shotgun (WGS) entry which is preliminary data.</text>
</comment>
<sequence length="146" mass="14607">MRTSRLAPALLAALLTLAGCTSVQGRPAAPSPVGEPPARERPPTSAPSAPAPAPASPREELAESDAAPPRTAASRHTAGSASGPADAKGRPSAQGRTHGAEGPGAAPPVAVPRPTAARTVQMRDLCQAARGTVDPSLAELCRRTYG</sequence>
<evidence type="ECO:0008006" key="5">
    <source>
        <dbReference type="Google" id="ProtNLM"/>
    </source>
</evidence>
<feature type="chain" id="PRO_5039561372" description="Lipoprotein" evidence="2">
    <location>
        <begin position="26"/>
        <end position="146"/>
    </location>
</feature>
<dbReference type="RefSeq" id="WP_023591345.1">
    <property type="nucleotide sequence ID" value="NZ_ASHX02000001.1"/>
</dbReference>